<dbReference type="Pfam" id="PF02893">
    <property type="entry name" value="GRAM"/>
    <property type="match status" value="1"/>
</dbReference>
<feature type="compositionally biased region" description="Basic and acidic residues" evidence="5">
    <location>
        <begin position="186"/>
        <end position="200"/>
    </location>
</feature>
<dbReference type="InterPro" id="IPR051482">
    <property type="entry name" value="Cholesterol_transport"/>
</dbReference>
<dbReference type="InterPro" id="IPR004182">
    <property type="entry name" value="GRAM"/>
</dbReference>
<reference evidence="7" key="1">
    <citation type="submission" date="2021-12" db="EMBL/GenBank/DDBJ databases">
        <authorList>
            <person name="King R."/>
        </authorList>
    </citation>
    <scope>NUCLEOTIDE SEQUENCE</scope>
</reference>
<dbReference type="Pfam" id="PF16016">
    <property type="entry name" value="VASt"/>
    <property type="match status" value="1"/>
</dbReference>
<keyword evidence="2" id="KW-0812">Transmembrane</keyword>
<evidence type="ECO:0000256" key="3">
    <source>
        <dbReference type="ARBA" id="ARBA00022989"/>
    </source>
</evidence>
<feature type="compositionally biased region" description="Pro residues" evidence="5">
    <location>
        <begin position="569"/>
        <end position="592"/>
    </location>
</feature>
<evidence type="ECO:0000256" key="2">
    <source>
        <dbReference type="ARBA" id="ARBA00022692"/>
    </source>
</evidence>
<dbReference type="EMBL" id="OU963908">
    <property type="protein sequence ID" value="CAH2982376.1"/>
    <property type="molecule type" value="Genomic_DNA"/>
</dbReference>
<comment type="subcellular location">
    <subcellularLocation>
        <location evidence="1">Membrane</location>
        <topology evidence="1">Single-pass membrane protein</topology>
    </subcellularLocation>
</comment>
<evidence type="ECO:0000256" key="5">
    <source>
        <dbReference type="SAM" id="MobiDB-lite"/>
    </source>
</evidence>
<feature type="region of interest" description="Disordered" evidence="5">
    <location>
        <begin position="153"/>
        <end position="248"/>
    </location>
</feature>
<dbReference type="CDD" id="cd13220">
    <property type="entry name" value="PH-GRAM_GRAMDC"/>
    <property type="match status" value="1"/>
</dbReference>
<keyword evidence="4" id="KW-0472">Membrane</keyword>
<evidence type="ECO:0000256" key="4">
    <source>
        <dbReference type="ARBA" id="ARBA00023136"/>
    </source>
</evidence>
<accession>A0ABN8B1J1</accession>
<keyword evidence="8" id="KW-1185">Reference proteome</keyword>
<dbReference type="SMART" id="SM00568">
    <property type="entry name" value="GRAM"/>
    <property type="match status" value="1"/>
</dbReference>
<dbReference type="PANTHER" id="PTHR23319">
    <property type="entry name" value="GRAM DOMAIN CONTAINING 1B, ISOFORM E"/>
    <property type="match status" value="1"/>
</dbReference>
<dbReference type="PROSITE" id="PS51778">
    <property type="entry name" value="VAST"/>
    <property type="match status" value="1"/>
</dbReference>
<feature type="domain" description="VASt" evidence="6">
    <location>
        <begin position="251"/>
        <end position="422"/>
    </location>
</feature>
<dbReference type="PANTHER" id="PTHR23319:SF4">
    <property type="entry name" value="GRAM DOMAIN CONTAINING 1B, ISOFORM E"/>
    <property type="match status" value="1"/>
</dbReference>
<dbReference type="InterPro" id="IPR011993">
    <property type="entry name" value="PH-like_dom_sf"/>
</dbReference>
<evidence type="ECO:0000259" key="6">
    <source>
        <dbReference type="PROSITE" id="PS51778"/>
    </source>
</evidence>
<evidence type="ECO:0000313" key="8">
    <source>
        <dbReference type="Proteomes" id="UP001153292"/>
    </source>
</evidence>
<sequence length="592" mass="65202">MKSWYNALYPTYKSKADDFKRLFRDLPDDERLIVDYSCALQRDILVHGRLYASQNYLCFHASIFSWETSLALRWKDITAITKEKTALVIPNAILVCVGGDKNFLTSFSGRDKAYLMLFRIWQNALMDQPISSHEIWQWVHSCYGEELGFNSDDEGYGRDFPEEASLPPEAAEDLGESSMEAGGGGDAREERAPPAPHRDSSPPLVTNGDAASYREEEGGDTLPTDMSDTSDSEPDKPNNGGGTDKCTASHEGRQLLQQEVPFNIDQLFTMMFTSSQFNLELLAARGTTDYLQAPWQPQGGLKCRQISYKLGLTSGPIGPKEVHVTETQVMNKCSKPGVLYSIDACSENSGIPYADYFSVRVHYCLARVSDHATSLLIHAHLHYKKQMWSTVRGFLERNTISGLEQFCRLLSTRLQAEAEGGAPTARKARRQRRNTVCRTETATPVAVNSPAVGRVAGGGVTSPGGARARSNSPSLLGGALLLLLILNAGLYWCLHNALNANPADKLMGSLSGEQAAQLARVLQQHADTQRGHLRAWRHALDNTRRHLHQTEKALMKLLEAIKPSLEGAPPDPGPAEDPGPMQDPGPTPRPDL</sequence>
<protein>
    <recommendedName>
        <fullName evidence="6">VASt domain-containing protein</fullName>
    </recommendedName>
</protein>
<name>A0ABN8B1J1_CHISP</name>
<feature type="region of interest" description="Disordered" evidence="5">
    <location>
        <begin position="561"/>
        <end position="592"/>
    </location>
</feature>
<proteinExistence type="predicted"/>
<dbReference type="Proteomes" id="UP001153292">
    <property type="component" value="Chromosome 15"/>
</dbReference>
<evidence type="ECO:0000313" key="7">
    <source>
        <dbReference type="EMBL" id="CAH0399652.1"/>
    </source>
</evidence>
<keyword evidence="3" id="KW-1133">Transmembrane helix</keyword>
<dbReference type="EMBL" id="OU963908">
    <property type="protein sequence ID" value="CAH0399652.1"/>
    <property type="molecule type" value="Genomic_DNA"/>
</dbReference>
<dbReference type="Gene3D" id="2.30.29.30">
    <property type="entry name" value="Pleckstrin-homology domain (PH domain)/Phosphotyrosine-binding domain (PTB)"/>
    <property type="match status" value="1"/>
</dbReference>
<gene>
    <name evidence="7" type="ORF">CHILSU_LOCUS2805</name>
</gene>
<organism evidence="7 8">
    <name type="scientific">Chilo suppressalis</name>
    <name type="common">Asiatic rice borer moth</name>
    <dbReference type="NCBI Taxonomy" id="168631"/>
    <lineage>
        <taxon>Eukaryota</taxon>
        <taxon>Metazoa</taxon>
        <taxon>Ecdysozoa</taxon>
        <taxon>Arthropoda</taxon>
        <taxon>Hexapoda</taxon>
        <taxon>Insecta</taxon>
        <taxon>Pterygota</taxon>
        <taxon>Neoptera</taxon>
        <taxon>Endopterygota</taxon>
        <taxon>Lepidoptera</taxon>
        <taxon>Glossata</taxon>
        <taxon>Ditrysia</taxon>
        <taxon>Pyraloidea</taxon>
        <taxon>Crambidae</taxon>
        <taxon>Crambinae</taxon>
        <taxon>Chilo</taxon>
    </lineage>
</organism>
<evidence type="ECO:0000256" key="1">
    <source>
        <dbReference type="ARBA" id="ARBA00004167"/>
    </source>
</evidence>
<dbReference type="InterPro" id="IPR031968">
    <property type="entry name" value="VASt"/>
</dbReference>